<evidence type="ECO:0000313" key="2">
    <source>
        <dbReference type="EMBL" id="SLN33908.1"/>
    </source>
</evidence>
<dbReference type="InterPro" id="IPR016181">
    <property type="entry name" value="Acyl_CoA_acyltransferase"/>
</dbReference>
<dbReference type="AlphaFoldDB" id="A0A1Y5S716"/>
<accession>A0A1Y5S716</accession>
<keyword evidence="3" id="KW-1185">Reference proteome</keyword>
<proteinExistence type="predicted"/>
<dbReference type="Gene3D" id="3.40.630.30">
    <property type="match status" value="1"/>
</dbReference>
<dbReference type="InterPro" id="IPR000182">
    <property type="entry name" value="GNAT_dom"/>
</dbReference>
<dbReference type="OrthoDB" id="9796919at2"/>
<dbReference type="Pfam" id="PF00583">
    <property type="entry name" value="Acetyltransf_1"/>
    <property type="match status" value="1"/>
</dbReference>
<name>A0A1Y5S716_9RHOB</name>
<reference evidence="2 3" key="1">
    <citation type="submission" date="2017-03" db="EMBL/GenBank/DDBJ databases">
        <authorList>
            <person name="Afonso C.L."/>
            <person name="Miller P.J."/>
            <person name="Scott M.A."/>
            <person name="Spackman E."/>
            <person name="Goraichik I."/>
            <person name="Dimitrov K.M."/>
            <person name="Suarez D.L."/>
            <person name="Swayne D.E."/>
        </authorList>
    </citation>
    <scope>NUCLEOTIDE SEQUENCE [LARGE SCALE GENOMIC DNA]</scope>
    <source>
        <strain evidence="2 3">CECT 8397</strain>
    </source>
</reference>
<dbReference type="GO" id="GO:0016747">
    <property type="term" value="F:acyltransferase activity, transferring groups other than amino-acyl groups"/>
    <property type="evidence" value="ECO:0007669"/>
    <property type="project" value="InterPro"/>
</dbReference>
<sequence length="261" mass="29251">MTLKSLEMRSELLTLTDISHLTWHDGYAVQRTPSEPNFWHGNQIILQHNKFTADEAFAMFERAFPDASHRSVVWDMPELARADLPDFTHLGGVVDSTDALTLQSQIAPADIPDGIDIRPIEGDADWAQVLDLMDEVGIEEGYPADTHRPFLEKRNINRRALIAKDMGQWFGAFESGMLVGHMGLFHDASVARYQCVETKMTHRRRGICAVLLRVSALWALGRAPDATVTIVAETDSDAGRLYRRMGFAWAETIHCAVKAGY</sequence>
<evidence type="ECO:0000259" key="1">
    <source>
        <dbReference type="PROSITE" id="PS51186"/>
    </source>
</evidence>
<dbReference type="SUPFAM" id="SSF55729">
    <property type="entry name" value="Acyl-CoA N-acyltransferases (Nat)"/>
    <property type="match status" value="1"/>
</dbReference>
<evidence type="ECO:0000313" key="3">
    <source>
        <dbReference type="Proteomes" id="UP000193623"/>
    </source>
</evidence>
<gene>
    <name evidence="2" type="ORF">PSJ8397_01648</name>
</gene>
<protein>
    <recommendedName>
        <fullName evidence="1">N-acetyltransferase domain-containing protein</fullName>
    </recommendedName>
</protein>
<dbReference type="RefSeq" id="WP_143515397.1">
    <property type="nucleotide sequence ID" value="NZ_FWFT01000002.1"/>
</dbReference>
<dbReference type="PROSITE" id="PS51186">
    <property type="entry name" value="GNAT"/>
    <property type="match status" value="1"/>
</dbReference>
<dbReference type="Proteomes" id="UP000193623">
    <property type="component" value="Unassembled WGS sequence"/>
</dbReference>
<dbReference type="EMBL" id="FWFT01000002">
    <property type="protein sequence ID" value="SLN33908.1"/>
    <property type="molecule type" value="Genomic_DNA"/>
</dbReference>
<feature type="domain" description="N-acetyltransferase" evidence="1">
    <location>
        <begin position="115"/>
        <end position="261"/>
    </location>
</feature>
<organism evidence="2 3">
    <name type="scientific">Pseudooctadecabacter jejudonensis</name>
    <dbReference type="NCBI Taxonomy" id="1391910"/>
    <lineage>
        <taxon>Bacteria</taxon>
        <taxon>Pseudomonadati</taxon>
        <taxon>Pseudomonadota</taxon>
        <taxon>Alphaproteobacteria</taxon>
        <taxon>Rhodobacterales</taxon>
        <taxon>Paracoccaceae</taxon>
        <taxon>Pseudooctadecabacter</taxon>
    </lineage>
</organism>